<dbReference type="InterPro" id="IPR005106">
    <property type="entry name" value="Asp/hSer_DH_NAD-bd"/>
</dbReference>
<evidence type="ECO:0000313" key="4">
    <source>
        <dbReference type="Proteomes" id="UP000549052"/>
    </source>
</evidence>
<proteinExistence type="predicted"/>
<sequence>MNYSDHFAGAARAVEACIVGTGGFGRSFLAQGLHVPLMNVRIAVEIDSATASAALKSVGVEAVAECHCKEEATRAWDSGLSIAAGDLSHVVHLPFDVVVEATGHPEAGARHAELAIKAGKHLALVSKEVASVIGPGLAALAAQTGKIVTPVDGDQPSLLIGLVTWAEVLGFDIVCAGKSSEYDFVFDPGTGTLTSNGTTIDAPDFADHLELGERDVAEIAAARSRTASILPQRAVPDLCELAVTSQSVALSPDRPDLHCPIARISEVPTFFSTRTDGGLLEGERRMDVFHCLRLPGEVSFAGGVFVVVRCRDVTSWELLAGKGHILSRSGATAMIYLPRHLLGLEAATSILEAGIKGISSGSRLTRPAFDLVAVAEADLSAGTMLTATGHHHAIENVSSVLVPGEPLGEERPAPFYLIANRRLVRSVKGGGAIRLSDVALEDSLLLELRRRQDIVFFSNGA</sequence>
<reference evidence="3 4" key="1">
    <citation type="submission" date="2020-07" db="EMBL/GenBank/DDBJ databases">
        <title>Genomic Encyclopedia of Type Strains, Phase IV (KMG-V): Genome sequencing to study the core and pangenomes of soil and plant-associated prokaryotes.</title>
        <authorList>
            <person name="Whitman W."/>
        </authorList>
    </citation>
    <scope>NUCLEOTIDE SEQUENCE [LARGE SCALE GENOMIC DNA]</scope>
    <source>
        <strain evidence="3 4">AN3</strain>
    </source>
</reference>
<dbReference type="SUPFAM" id="SSF51735">
    <property type="entry name" value="NAD(P)-binding Rossmann-fold domains"/>
    <property type="match status" value="1"/>
</dbReference>
<comment type="caution">
    <text evidence="3">The sequence shown here is derived from an EMBL/GenBank/DDBJ whole genome shotgun (WGS) entry which is preliminary data.</text>
</comment>
<dbReference type="AlphaFoldDB" id="A0A839EKT5"/>
<dbReference type="PANTHER" id="PTHR37850:SF3">
    <property type="entry name" value="BLR7815 PROTEIN"/>
    <property type="match status" value="1"/>
</dbReference>
<organism evidence="3 4">
    <name type="scientific">Phyllobacterium myrsinacearum</name>
    <dbReference type="NCBI Taxonomy" id="28101"/>
    <lineage>
        <taxon>Bacteria</taxon>
        <taxon>Pseudomonadati</taxon>
        <taxon>Pseudomonadota</taxon>
        <taxon>Alphaproteobacteria</taxon>
        <taxon>Hyphomicrobiales</taxon>
        <taxon>Phyllobacteriaceae</taxon>
        <taxon>Phyllobacterium</taxon>
    </lineage>
</organism>
<dbReference type="InterPro" id="IPR036291">
    <property type="entry name" value="NAD(P)-bd_dom_sf"/>
</dbReference>
<dbReference type="RefSeq" id="WP_182551689.1">
    <property type="nucleotide sequence ID" value="NZ_JACGXN010000011.1"/>
</dbReference>
<evidence type="ECO:0000259" key="2">
    <source>
        <dbReference type="Pfam" id="PF21135"/>
    </source>
</evidence>
<dbReference type="Gene3D" id="3.40.50.720">
    <property type="entry name" value="NAD(P)-binding Rossmann-like Domain"/>
    <property type="match status" value="1"/>
</dbReference>
<dbReference type="Proteomes" id="UP000549052">
    <property type="component" value="Unassembled WGS sequence"/>
</dbReference>
<accession>A0A839EKT5</accession>
<dbReference type="GO" id="GO:0016491">
    <property type="term" value="F:oxidoreductase activity"/>
    <property type="evidence" value="ECO:0007669"/>
    <property type="project" value="InterPro"/>
</dbReference>
<dbReference type="Pfam" id="PF03447">
    <property type="entry name" value="NAD_binding_3"/>
    <property type="match status" value="1"/>
</dbReference>
<name>A0A839EKT5_9HYPH</name>
<evidence type="ECO:0000313" key="3">
    <source>
        <dbReference type="EMBL" id="MBA8881063.1"/>
    </source>
</evidence>
<dbReference type="InterPro" id="IPR048423">
    <property type="entry name" value="DRL_cat"/>
</dbReference>
<dbReference type="PANTHER" id="PTHR37850">
    <property type="entry name" value="STRU PROTEIN"/>
    <property type="match status" value="1"/>
</dbReference>
<evidence type="ECO:0000259" key="1">
    <source>
        <dbReference type="Pfam" id="PF03447"/>
    </source>
</evidence>
<dbReference type="Pfam" id="PF21135">
    <property type="entry name" value="DRL_cat"/>
    <property type="match status" value="1"/>
</dbReference>
<dbReference type="GO" id="GO:0050661">
    <property type="term" value="F:NADP binding"/>
    <property type="evidence" value="ECO:0007669"/>
    <property type="project" value="InterPro"/>
</dbReference>
<gene>
    <name evidence="3" type="ORF">FHW16_004798</name>
</gene>
<feature type="domain" description="Oxidoreductase DRL-like catalytic" evidence="2">
    <location>
        <begin position="239"/>
        <end position="346"/>
    </location>
</feature>
<feature type="domain" description="Aspartate/homoserine dehydrogenase NAD-binding" evidence="1">
    <location>
        <begin position="58"/>
        <end position="146"/>
    </location>
</feature>
<protein>
    <submittedName>
        <fullName evidence="3">Putative homoserine dehydrogenase-like protein</fullName>
    </submittedName>
</protein>
<keyword evidence="4" id="KW-1185">Reference proteome</keyword>
<dbReference type="EMBL" id="JACGXN010000011">
    <property type="protein sequence ID" value="MBA8881063.1"/>
    <property type="molecule type" value="Genomic_DNA"/>
</dbReference>